<feature type="region of interest" description="Disordered" evidence="1">
    <location>
        <begin position="903"/>
        <end position="926"/>
    </location>
</feature>
<organism evidence="2 3">
    <name type="scientific">Yarrowia lipolytica</name>
    <name type="common">Candida lipolytica</name>
    <dbReference type="NCBI Taxonomy" id="4952"/>
    <lineage>
        <taxon>Eukaryota</taxon>
        <taxon>Fungi</taxon>
        <taxon>Dikarya</taxon>
        <taxon>Ascomycota</taxon>
        <taxon>Saccharomycotina</taxon>
        <taxon>Dipodascomycetes</taxon>
        <taxon>Dipodascales</taxon>
        <taxon>Dipodascales incertae sedis</taxon>
        <taxon>Yarrowia</taxon>
    </lineage>
</organism>
<dbReference type="InterPro" id="IPR009057">
    <property type="entry name" value="Homeodomain-like_sf"/>
</dbReference>
<dbReference type="EMBL" id="CP017558">
    <property type="protein sequence ID" value="AOW06678.1"/>
    <property type="molecule type" value="Genomic_DNA"/>
</dbReference>
<feature type="region of interest" description="Disordered" evidence="1">
    <location>
        <begin position="211"/>
        <end position="233"/>
    </location>
</feature>
<dbReference type="SUPFAM" id="SSF46689">
    <property type="entry name" value="Homeodomain-like"/>
    <property type="match status" value="1"/>
</dbReference>
<evidence type="ECO:0000313" key="3">
    <source>
        <dbReference type="Proteomes" id="UP000182444"/>
    </source>
</evidence>
<dbReference type="Proteomes" id="UP000182444">
    <property type="component" value="Chromosome 1F"/>
</dbReference>
<feature type="compositionally biased region" description="Basic and acidic residues" evidence="1">
    <location>
        <begin position="1036"/>
        <end position="1059"/>
    </location>
</feature>
<proteinExistence type="predicted"/>
<evidence type="ECO:0008006" key="4">
    <source>
        <dbReference type="Google" id="ProtNLM"/>
    </source>
</evidence>
<dbReference type="GeneID" id="2908608"/>
<dbReference type="GO" id="GO:0000182">
    <property type="term" value="F:rDNA binding"/>
    <property type="evidence" value="ECO:0007669"/>
    <property type="project" value="TreeGrafter"/>
</dbReference>
<evidence type="ECO:0000313" key="2">
    <source>
        <dbReference type="EMBL" id="AOW06678.1"/>
    </source>
</evidence>
<dbReference type="VEuPathDB" id="FungiDB:YALI1_F07510g"/>
<feature type="region of interest" description="Disordered" evidence="1">
    <location>
        <begin position="754"/>
        <end position="780"/>
    </location>
</feature>
<name>A0A1D8NM40_YARLL</name>
<sequence length="1075" mass="124948">MQCEPNPIFLLSSSTQLSSGMAFSGWQNSPGGHSVGAKLVARAQNENEQVVPGTVFLSYHGEGQPWGRTLSDANEKISTKRLDDIDRICIEMILNIERTRGPIVPSLQESPTSCSVELTRKELDHMIETPAFELDRPTVDSDWGGKFPRARALEIEALLYNEFFKENQHSVTSPARRRRDQKYRQKYYQPFVDPGVGPRETDREYRKFLAAQQRDAETRGKPEREEDSKGEGLFSDKFYSANDIEEEAQRDNDTEDAVTGTIWSENEKEHFFSLLGRVGRHRLGEIADAMDSKSLAEVEEYHDLLFTASEHQKEMFNVRVNAGEEFIPEKDRPVSFKEIPAACEMSDKWIALEESFAHGIAKWEDEHMAKGEEPFCSMRVGDETKENASEDLLKTEALVSLAAEIFYPNPANGMDIQSKEYNTDLPVFEGIEGDAIKELLIRIVDKTRELFRNYMEVDKTTYARTDSTMSTGNMLFVQGLRYNKLSRFFRSYWERSGSEYVDERSEVPFPESLVTPGTTEEQHKKIFGEIKDAALPKLYTNTGLLAASVKSMSKLDKVKFLDVKEQERLNGMIEEEKKYKRELEEGNLEWDFTPEAPKKPYKTRSERNLSEILMEKRDQVDTDYLYPFKSAHVPVFLDIMHMEETGMLENLDERNSKIMEAGLTRLLAGAAPYTYPRITTQVNKLMYEQDKKLEERFKEKMLRYKYDGEGKEINMWKQDLPHVREEMIRRPQDVLWKARDEYVYGLPWYNPGTRGPGGGLNQPENSYPPSVPYPSSDDPVQDRTRYIYPDGSLYDEYSRQVFQFRRARPFFELTHSPYIEIGRGMLSEWMDHDDIEKGTRDHVMGMRQYFHNFTDTPPTNPYSVYYEEERPKYETAEDAEYEIEEEKEEEGEDPLAVLGVVEEKKEEEKKEEDEVVEQSPPPKHLSLYLSKQQRQDMQERMRQEYQDVVDKLAQSGYENVERFGISPFDLNPIYGHSGLLLQYDTLNFRSDDIPGRFMVQQRESYNQMHIRQPQDNDYVDPNEYTPGRGLKRKARNHEEDTRPSKMPRLEGSEVRRLEEMSMTNNGSEDPVCRVS</sequence>
<dbReference type="PANTHER" id="PTHR28079:SF1">
    <property type="entry name" value="RNA POLYMERASE I-SPECIFIC TRANSCRIPTION INITIATION FACTOR RRN5"/>
    <property type="match status" value="1"/>
</dbReference>
<gene>
    <name evidence="2" type="ORF">YALI1_F07510g</name>
</gene>
<feature type="compositionally biased region" description="Basic and acidic residues" evidence="1">
    <location>
        <begin position="214"/>
        <end position="230"/>
    </location>
</feature>
<dbReference type="GO" id="GO:0042790">
    <property type="term" value="P:nucleolar large rRNA transcription by RNA polymerase I"/>
    <property type="evidence" value="ECO:0007669"/>
    <property type="project" value="InterPro"/>
</dbReference>
<dbReference type="Gene3D" id="1.10.10.60">
    <property type="entry name" value="Homeodomain-like"/>
    <property type="match status" value="1"/>
</dbReference>
<dbReference type="GO" id="GO:0000500">
    <property type="term" value="C:RNA polymerase I upstream activating factor complex"/>
    <property type="evidence" value="ECO:0007669"/>
    <property type="project" value="InterPro"/>
</dbReference>
<protein>
    <recommendedName>
        <fullName evidence="4">Myb-like domain-containing protein</fullName>
    </recommendedName>
</protein>
<accession>A0A1D8NM40</accession>
<evidence type="ECO:0000256" key="1">
    <source>
        <dbReference type="SAM" id="MobiDB-lite"/>
    </source>
</evidence>
<dbReference type="RefSeq" id="XP_505010.3">
    <property type="nucleotide sequence ID" value="XM_505010.3"/>
</dbReference>
<dbReference type="InterPro" id="IPR039601">
    <property type="entry name" value="Rrn5"/>
</dbReference>
<dbReference type="AlphaFoldDB" id="A0A1D8NM40"/>
<dbReference type="VEuPathDB" id="FungiDB:YALI0_F04906g"/>
<dbReference type="GO" id="GO:0006361">
    <property type="term" value="P:transcription initiation at RNA polymerase I promoter"/>
    <property type="evidence" value="ECO:0007669"/>
    <property type="project" value="TreeGrafter"/>
</dbReference>
<feature type="region of interest" description="Disordered" evidence="1">
    <location>
        <begin position="1010"/>
        <end position="1075"/>
    </location>
</feature>
<dbReference type="KEGG" id="yli:2908608"/>
<reference evidence="2 3" key="1">
    <citation type="journal article" date="2016" name="PLoS ONE">
        <title>Sequence Assembly of Yarrowia lipolytica Strain W29/CLIB89 Shows Transposable Element Diversity.</title>
        <authorList>
            <person name="Magnan C."/>
            <person name="Yu J."/>
            <person name="Chang I."/>
            <person name="Jahn E."/>
            <person name="Kanomata Y."/>
            <person name="Wu J."/>
            <person name="Zeller M."/>
            <person name="Oakes M."/>
            <person name="Baldi P."/>
            <person name="Sandmeyer S."/>
        </authorList>
    </citation>
    <scope>NUCLEOTIDE SEQUENCE [LARGE SCALE GENOMIC DNA]</scope>
    <source>
        <strain evidence="3">CLIB89(W29)</strain>
    </source>
</reference>
<dbReference type="PANTHER" id="PTHR28079">
    <property type="entry name" value="RNA POLYMERASE I-SPECIFIC TRANSCRIPTION INITIATION FACTOR RRN5"/>
    <property type="match status" value="1"/>
</dbReference>
<dbReference type="GO" id="GO:0001181">
    <property type="term" value="F:RNA polymerase I general transcription initiation factor activity"/>
    <property type="evidence" value="ECO:0007669"/>
    <property type="project" value="TreeGrafter"/>
</dbReference>